<organism evidence="1 2">
    <name type="scientific">Corynebacterium jeddahense</name>
    <dbReference type="NCBI Taxonomy" id="1414719"/>
    <lineage>
        <taxon>Bacteria</taxon>
        <taxon>Bacillati</taxon>
        <taxon>Actinomycetota</taxon>
        <taxon>Actinomycetes</taxon>
        <taxon>Mycobacteriales</taxon>
        <taxon>Corynebacteriaceae</taxon>
        <taxon>Corynebacterium</taxon>
    </lineage>
</organism>
<dbReference type="RefSeq" id="WP_042406000.1">
    <property type="nucleotide sequence ID" value="NZ_CBYN010000025.1"/>
</dbReference>
<accession>A0ABY7UKI4</accession>
<reference evidence="1 2" key="1">
    <citation type="submission" date="2020-10" db="EMBL/GenBank/DDBJ databases">
        <title>Complete genome sequence of Corynebacterium jeddahense DSM 45997, type strain of Corynebacterium jeddahense.</title>
        <authorList>
            <person name="Busche T."/>
            <person name="Kalinowski J."/>
            <person name="Ruckert C."/>
        </authorList>
    </citation>
    <scope>NUCLEOTIDE SEQUENCE [LARGE SCALE GENOMIC DNA]</scope>
    <source>
        <strain evidence="1 2">DSM 45997</strain>
    </source>
</reference>
<dbReference type="InterPro" id="IPR046348">
    <property type="entry name" value="SIS_dom_sf"/>
</dbReference>
<dbReference type="EMBL" id="CP063194">
    <property type="protein sequence ID" value="WCZ38189.1"/>
    <property type="molecule type" value="Genomic_DNA"/>
</dbReference>
<evidence type="ECO:0000313" key="2">
    <source>
        <dbReference type="Proteomes" id="UP001218071"/>
    </source>
</evidence>
<dbReference type="SUPFAM" id="SSF53697">
    <property type="entry name" value="SIS domain"/>
    <property type="match status" value="1"/>
</dbReference>
<name>A0ABY7UKI4_9CORY</name>
<proteinExistence type="predicted"/>
<sequence length="341" mass="34086">MDGLHRDEAAFFDVAHEGAQVRAVAQALRGGALAEVAGLAPRSVVVLAADQVAEAAARAAVAWLAPLAAPVVVARTLPAYVGPLDVVVVVSGGAELGGESGGEDALRGLSDAAGRGAETVLAGPRQGMLIDEAPHSTARIPALPGAGGSSPARAATAVAAVVQCLHLEPDLVAERLELLADEVDAELEACAPARGAAVNPARQLSAAVEGARVAHTGVGPRGAALAELVAAVWTVGGAASSYIGSDELPAALERDRERNQAGPGPAADDIFYDPYVDGPPGLVGLTTVAWSVDPLPPAVSAGVRVETAAPETGDETARGLRLLARAYAATALSPHSEGTEE</sequence>
<evidence type="ECO:0000313" key="1">
    <source>
        <dbReference type="EMBL" id="WCZ38189.1"/>
    </source>
</evidence>
<protein>
    <submittedName>
        <fullName evidence="1">Uncharacterized protein</fullName>
    </submittedName>
</protein>
<dbReference type="Proteomes" id="UP001218071">
    <property type="component" value="Chromosome"/>
</dbReference>
<gene>
    <name evidence="1" type="ORF">CJEDD_02840</name>
</gene>
<keyword evidence="2" id="KW-1185">Reference proteome</keyword>